<gene>
    <name evidence="1" type="ORF">SSPH_03466</name>
</gene>
<evidence type="ECO:0000313" key="1">
    <source>
        <dbReference type="EMBL" id="CVK20798.1"/>
    </source>
</evidence>
<evidence type="ECO:0000313" key="2">
    <source>
        <dbReference type="Proteomes" id="UP000245702"/>
    </source>
</evidence>
<keyword evidence="2" id="KW-1185">Reference proteome</keyword>
<protein>
    <recommendedName>
        <fullName evidence="3">Virus attachment protein p12 family protein</fullName>
    </recommendedName>
</protein>
<dbReference type="Proteomes" id="UP000245702">
    <property type="component" value="Unassembled WGS sequence"/>
</dbReference>
<organism evidence="1 2">
    <name type="scientific">Sporomusa sphaeroides DSM 2875</name>
    <dbReference type="NCBI Taxonomy" id="1337886"/>
    <lineage>
        <taxon>Bacteria</taxon>
        <taxon>Bacillati</taxon>
        <taxon>Bacillota</taxon>
        <taxon>Negativicutes</taxon>
        <taxon>Selenomonadales</taxon>
        <taxon>Sporomusaceae</taxon>
        <taxon>Sporomusa</taxon>
    </lineage>
</organism>
<accession>A0ABM9W7D4</accession>
<proteinExistence type="predicted"/>
<dbReference type="RefSeq" id="WP_083945725.1">
    <property type="nucleotide sequence ID" value="NZ_CP146991.1"/>
</dbReference>
<sequence length="46" mass="4925">MDNLVLILIGLAAVGYVGRMVWKNLHGEPQCHCDGGCGSGCHKENK</sequence>
<evidence type="ECO:0008006" key="3">
    <source>
        <dbReference type="Google" id="ProtNLM"/>
    </source>
</evidence>
<comment type="caution">
    <text evidence="1">The sequence shown here is derived from an EMBL/GenBank/DDBJ whole genome shotgun (WGS) entry which is preliminary data.</text>
</comment>
<reference evidence="1 2" key="1">
    <citation type="submission" date="2016-01" db="EMBL/GenBank/DDBJ databases">
        <authorList>
            <person name="Brown R."/>
        </authorList>
    </citation>
    <scope>NUCLEOTIDE SEQUENCE [LARGE SCALE GENOMIC DNA]</scope>
    <source>
        <strain evidence="1">Sporomusa sphaeroides DSM 2875</strain>
    </source>
</reference>
<dbReference type="EMBL" id="FCOW01000023">
    <property type="protein sequence ID" value="CVK20798.1"/>
    <property type="molecule type" value="Genomic_DNA"/>
</dbReference>
<name>A0ABM9W7D4_9FIRM</name>
<dbReference type="Pfam" id="PF12669">
    <property type="entry name" value="FeoB_associated"/>
    <property type="match status" value="1"/>
</dbReference>